<feature type="compositionally biased region" description="Polar residues" evidence="10">
    <location>
        <begin position="91"/>
        <end position="102"/>
    </location>
</feature>
<evidence type="ECO:0000256" key="8">
    <source>
        <dbReference type="ARBA" id="ARBA00036824"/>
    </source>
</evidence>
<evidence type="ECO:0000313" key="13">
    <source>
        <dbReference type="Proteomes" id="UP000009131"/>
    </source>
</evidence>
<dbReference type="EC" id="3.2.1.58" evidence="9"/>
<dbReference type="GO" id="GO:0009986">
    <property type="term" value="C:cell surface"/>
    <property type="evidence" value="ECO:0007669"/>
    <property type="project" value="TreeGrafter"/>
</dbReference>
<keyword evidence="5" id="KW-0378">Hydrolase</keyword>
<dbReference type="PANTHER" id="PTHR31297:SF1">
    <property type="entry name" value="GLUCAN 1,3-BETA-GLUCOSIDASE I_II-RELATED"/>
    <property type="match status" value="1"/>
</dbReference>
<comment type="catalytic activity">
    <reaction evidence="8">
        <text>Successive hydrolysis of beta-D-glucose units from the non-reducing ends of (1-&gt;3)-beta-D-glucans, releasing alpha-glucose.</text>
        <dbReference type="EC" id="3.2.1.58"/>
    </reaction>
</comment>
<dbReference type="InterPro" id="IPR050386">
    <property type="entry name" value="Glycosyl_hydrolase_5"/>
</dbReference>
<comment type="caution">
    <text evidence="12">The sequence shown here is derived from an EMBL/GenBank/DDBJ whole genome shotgun (WGS) entry which is preliminary data.</text>
</comment>
<organism evidence="12 13">
    <name type="scientific">Mixia osmundae (strain CBS 9802 / IAM 14324 / JCM 22182 / KY 12970)</name>
    <dbReference type="NCBI Taxonomy" id="764103"/>
    <lineage>
        <taxon>Eukaryota</taxon>
        <taxon>Fungi</taxon>
        <taxon>Dikarya</taxon>
        <taxon>Basidiomycota</taxon>
        <taxon>Pucciniomycotina</taxon>
        <taxon>Mixiomycetes</taxon>
        <taxon>Mixiales</taxon>
        <taxon>Mixiaceae</taxon>
        <taxon>Mixia</taxon>
    </lineage>
</organism>
<keyword evidence="4 11" id="KW-0732">Signal</keyword>
<dbReference type="EMBL" id="BABT02000220">
    <property type="protein sequence ID" value="GAA99500.1"/>
    <property type="molecule type" value="Genomic_DNA"/>
</dbReference>
<feature type="signal peptide" evidence="11">
    <location>
        <begin position="1"/>
        <end position="18"/>
    </location>
</feature>
<dbReference type="InterPro" id="IPR017853">
    <property type="entry name" value="GH"/>
</dbReference>
<proteinExistence type="inferred from homology"/>
<comment type="similarity">
    <text evidence="2">Belongs to the glycosyl hydrolase 5 (cellulase A) family.</text>
</comment>
<evidence type="ECO:0000256" key="11">
    <source>
        <dbReference type="SAM" id="SignalP"/>
    </source>
</evidence>
<name>G7E8N2_MIXOS</name>
<dbReference type="OMA" id="IQAMEGY"/>
<dbReference type="AlphaFoldDB" id="G7E8N2"/>
<comment type="subcellular location">
    <subcellularLocation>
        <location evidence="1">Secreted</location>
    </subcellularLocation>
</comment>
<dbReference type="RefSeq" id="XP_014568728.1">
    <property type="nucleotide sequence ID" value="XM_014713242.1"/>
</dbReference>
<evidence type="ECO:0000256" key="5">
    <source>
        <dbReference type="ARBA" id="ARBA00022801"/>
    </source>
</evidence>
<sequence length="494" mass="55188">MPHWRLAAALLLSSFAAAQDAGLSGPVDDTDPGGLQLIVANATATPDDMAAVTVTMTSTHWVVAATSHQQMAFATPHAKATAKQNKKAHSKSSASPQASTTRIARGKAKASVPANTTQNAVSLSKLINVTDEWDWTTFKANGVNIGNWQVLESWMNPTWFASIAAGTGAVDEWTLAEYRGHKIMGPILTQHWDTWITEKDVQTLSDLNVNMMRIPVGFWAWGNVTGVMAGEPYYIGDRLSRIQRLIEWGALHNIYSVIDMHGMPGSQSGNDHTGHVGPKLFFQPANQQRSRRVIQVVSDWIDALPKTTRSWVAGLEVVNEPQLSATGSWYDKTYEPVLKSFYHDSYNIIQNGNTPKKTTVIHDAFYPPGTGVWDDFMLNVPKNNLVLSSHPYYHWDTYSDAEAAINTYKSADWFNYPRPLWLNEWSLSLPDDCVNSYTESSDWYQRFWQHQVGEWYQFAGHAFWSIKTIDNPPWSLEILANAIPTAIETVTTPE</sequence>
<evidence type="ECO:0000256" key="2">
    <source>
        <dbReference type="ARBA" id="ARBA00005641"/>
    </source>
</evidence>
<dbReference type="GO" id="GO:0009251">
    <property type="term" value="P:glucan catabolic process"/>
    <property type="evidence" value="ECO:0007669"/>
    <property type="project" value="TreeGrafter"/>
</dbReference>
<dbReference type="GO" id="GO:0004338">
    <property type="term" value="F:glucan exo-1,3-beta-glucosidase activity"/>
    <property type="evidence" value="ECO:0007669"/>
    <property type="project" value="UniProtKB-EC"/>
</dbReference>
<dbReference type="GO" id="GO:0005576">
    <property type="term" value="C:extracellular region"/>
    <property type="evidence" value="ECO:0007669"/>
    <property type="project" value="UniProtKB-SubCell"/>
</dbReference>
<evidence type="ECO:0000256" key="7">
    <source>
        <dbReference type="ARBA" id="ARBA00023316"/>
    </source>
</evidence>
<keyword evidence="6" id="KW-0326">Glycosidase</keyword>
<evidence type="ECO:0000256" key="6">
    <source>
        <dbReference type="ARBA" id="ARBA00023295"/>
    </source>
</evidence>
<dbReference type="SUPFAM" id="SSF51445">
    <property type="entry name" value="(Trans)glycosidases"/>
    <property type="match status" value="1"/>
</dbReference>
<evidence type="ECO:0000256" key="1">
    <source>
        <dbReference type="ARBA" id="ARBA00004613"/>
    </source>
</evidence>
<feature type="chain" id="PRO_5009955836" description="glucan 1,3-beta-glucosidase" evidence="11">
    <location>
        <begin position="19"/>
        <end position="494"/>
    </location>
</feature>
<evidence type="ECO:0000313" key="12">
    <source>
        <dbReference type="EMBL" id="GAA99500.1"/>
    </source>
</evidence>
<evidence type="ECO:0000256" key="3">
    <source>
        <dbReference type="ARBA" id="ARBA00022525"/>
    </source>
</evidence>
<evidence type="ECO:0000256" key="9">
    <source>
        <dbReference type="ARBA" id="ARBA00038929"/>
    </source>
</evidence>
<keyword evidence="3" id="KW-0964">Secreted</keyword>
<reference evidence="12 13" key="1">
    <citation type="journal article" date="2011" name="J. Gen. Appl. Microbiol.">
        <title>Draft genome sequencing of the enigmatic basidiomycete Mixia osmundae.</title>
        <authorList>
            <person name="Nishida H."/>
            <person name="Nagatsuka Y."/>
            <person name="Sugiyama J."/>
        </authorList>
    </citation>
    <scope>NUCLEOTIDE SEQUENCE [LARGE SCALE GENOMIC DNA]</scope>
    <source>
        <strain evidence="13">CBS 9802 / IAM 14324 / JCM 22182 / KY 12970</strain>
    </source>
</reference>
<protein>
    <recommendedName>
        <fullName evidence="9">glucan 1,3-beta-glucosidase</fullName>
        <ecNumber evidence="9">3.2.1.58</ecNumber>
    </recommendedName>
</protein>
<accession>G7E8N2</accession>
<dbReference type="HOGENOM" id="CLU_552181_0_0_1"/>
<dbReference type="OrthoDB" id="62120at2759"/>
<dbReference type="GO" id="GO:0071555">
    <property type="term" value="P:cell wall organization"/>
    <property type="evidence" value="ECO:0007669"/>
    <property type="project" value="UniProtKB-KW"/>
</dbReference>
<gene>
    <name evidence="12" type="primary">Mo06200</name>
    <name evidence="12" type="ORF">E5Q_06200</name>
</gene>
<dbReference type="Proteomes" id="UP000009131">
    <property type="component" value="Unassembled WGS sequence"/>
</dbReference>
<feature type="region of interest" description="Disordered" evidence="10">
    <location>
        <begin position="77"/>
        <end position="114"/>
    </location>
</feature>
<reference evidence="12 13" key="2">
    <citation type="journal article" date="2012" name="Open Biol.">
        <title>Characteristics of nucleosomes and linker DNA regions on the genome of the basidiomycete Mixia osmundae revealed by mono- and dinucleosome mapping.</title>
        <authorList>
            <person name="Nishida H."/>
            <person name="Kondo S."/>
            <person name="Matsumoto T."/>
            <person name="Suzuki Y."/>
            <person name="Yoshikawa H."/>
            <person name="Taylor T.D."/>
            <person name="Sugiyama J."/>
        </authorList>
    </citation>
    <scope>NUCLEOTIDE SEQUENCE [LARGE SCALE GENOMIC DNA]</scope>
    <source>
        <strain evidence="13">CBS 9802 / IAM 14324 / JCM 22182 / KY 12970</strain>
    </source>
</reference>
<dbReference type="InParanoid" id="G7E8N2"/>
<dbReference type="STRING" id="764103.G7E8N2"/>
<dbReference type="Gene3D" id="3.20.20.80">
    <property type="entry name" value="Glycosidases"/>
    <property type="match status" value="1"/>
</dbReference>
<dbReference type="eggNOG" id="ENOG502QWCD">
    <property type="taxonomic scope" value="Eukaryota"/>
</dbReference>
<keyword evidence="7" id="KW-0961">Cell wall biogenesis/degradation</keyword>
<keyword evidence="13" id="KW-1185">Reference proteome</keyword>
<dbReference type="PANTHER" id="PTHR31297">
    <property type="entry name" value="GLUCAN ENDO-1,6-BETA-GLUCOSIDASE B"/>
    <property type="match status" value="1"/>
</dbReference>
<evidence type="ECO:0000256" key="10">
    <source>
        <dbReference type="SAM" id="MobiDB-lite"/>
    </source>
</evidence>
<evidence type="ECO:0000256" key="4">
    <source>
        <dbReference type="ARBA" id="ARBA00022729"/>
    </source>
</evidence>